<keyword evidence="3" id="KW-1185">Reference proteome</keyword>
<dbReference type="EMBL" id="CAJVCH010007302">
    <property type="protein sequence ID" value="CAG7660228.1"/>
    <property type="molecule type" value="Genomic_DNA"/>
</dbReference>
<feature type="region of interest" description="Disordered" evidence="1">
    <location>
        <begin position="94"/>
        <end position="116"/>
    </location>
</feature>
<evidence type="ECO:0008006" key="4">
    <source>
        <dbReference type="Google" id="ProtNLM"/>
    </source>
</evidence>
<reference evidence="2" key="1">
    <citation type="submission" date="2021-06" db="EMBL/GenBank/DDBJ databases">
        <authorList>
            <person name="Hodson N. C."/>
            <person name="Mongue J. A."/>
            <person name="Jaron S. K."/>
        </authorList>
    </citation>
    <scope>NUCLEOTIDE SEQUENCE</scope>
</reference>
<gene>
    <name evidence="2" type="ORF">AFUS01_LOCUS1312</name>
</gene>
<dbReference type="OrthoDB" id="8045623at2759"/>
<evidence type="ECO:0000313" key="2">
    <source>
        <dbReference type="EMBL" id="CAG7660228.1"/>
    </source>
</evidence>
<dbReference type="Proteomes" id="UP000708208">
    <property type="component" value="Unassembled WGS sequence"/>
</dbReference>
<name>A0A8J2J3R3_9HEXA</name>
<comment type="caution">
    <text evidence="2">The sequence shown here is derived from an EMBL/GenBank/DDBJ whole genome shotgun (WGS) entry which is preliminary data.</text>
</comment>
<sequence length="116" mass="13041">MGNVQVGKGSAVAVNTTLGWIIIGPTCNSTECQHTSSFVIQDTLDAKLQRLWELEEQKGKSTFTLEEVECQEHFSRTHTRKHGGRYIVQLPFQNSHKPLGESRTKALQDSCLKRRG</sequence>
<evidence type="ECO:0000313" key="3">
    <source>
        <dbReference type="Proteomes" id="UP000708208"/>
    </source>
</evidence>
<proteinExistence type="predicted"/>
<evidence type="ECO:0000256" key="1">
    <source>
        <dbReference type="SAM" id="MobiDB-lite"/>
    </source>
</evidence>
<organism evidence="2 3">
    <name type="scientific">Allacma fusca</name>
    <dbReference type="NCBI Taxonomy" id="39272"/>
    <lineage>
        <taxon>Eukaryota</taxon>
        <taxon>Metazoa</taxon>
        <taxon>Ecdysozoa</taxon>
        <taxon>Arthropoda</taxon>
        <taxon>Hexapoda</taxon>
        <taxon>Collembola</taxon>
        <taxon>Symphypleona</taxon>
        <taxon>Sminthuridae</taxon>
        <taxon>Allacma</taxon>
    </lineage>
</organism>
<protein>
    <recommendedName>
        <fullName evidence="4">Peptidase aspartic putative domain-containing protein</fullName>
    </recommendedName>
</protein>
<accession>A0A8J2J3R3</accession>
<dbReference type="AlphaFoldDB" id="A0A8J2J3R3"/>